<evidence type="ECO:0000256" key="2">
    <source>
        <dbReference type="SAM" id="Phobius"/>
    </source>
</evidence>
<organism evidence="4">
    <name type="scientific">Timema bartmani</name>
    <dbReference type="NCBI Taxonomy" id="61472"/>
    <lineage>
        <taxon>Eukaryota</taxon>
        <taxon>Metazoa</taxon>
        <taxon>Ecdysozoa</taxon>
        <taxon>Arthropoda</taxon>
        <taxon>Hexapoda</taxon>
        <taxon>Insecta</taxon>
        <taxon>Pterygota</taxon>
        <taxon>Neoptera</taxon>
        <taxon>Polyneoptera</taxon>
        <taxon>Phasmatodea</taxon>
        <taxon>Timematodea</taxon>
        <taxon>Timematoidea</taxon>
        <taxon>Timematidae</taxon>
        <taxon>Timema</taxon>
    </lineage>
</organism>
<feature type="signal peptide" evidence="3">
    <location>
        <begin position="1"/>
        <end position="16"/>
    </location>
</feature>
<keyword evidence="3" id="KW-0732">Signal</keyword>
<feature type="transmembrane region" description="Helical" evidence="2">
    <location>
        <begin position="971"/>
        <end position="991"/>
    </location>
</feature>
<dbReference type="PANTHER" id="PTHR31061:SF24">
    <property type="entry name" value="LD22376P"/>
    <property type="match status" value="1"/>
</dbReference>
<keyword evidence="2" id="KW-0812">Transmembrane</keyword>
<evidence type="ECO:0008006" key="5">
    <source>
        <dbReference type="Google" id="ProtNLM"/>
    </source>
</evidence>
<evidence type="ECO:0000313" key="4">
    <source>
        <dbReference type="EMBL" id="CAD7446877.1"/>
    </source>
</evidence>
<dbReference type="EMBL" id="OD568361">
    <property type="protein sequence ID" value="CAD7446877.1"/>
    <property type="molecule type" value="Genomic_DNA"/>
</dbReference>
<evidence type="ECO:0000256" key="1">
    <source>
        <dbReference type="SAM" id="MobiDB-lite"/>
    </source>
</evidence>
<keyword evidence="2" id="KW-1133">Transmembrane helix</keyword>
<feature type="region of interest" description="Disordered" evidence="1">
    <location>
        <begin position="777"/>
        <end position="799"/>
    </location>
</feature>
<protein>
    <recommendedName>
        <fullName evidence="5">Heparan-alpha-glucosaminide N-acetyltransferase</fullName>
    </recommendedName>
</protein>
<name>A0A7R9F4I7_9NEOP</name>
<feature type="transmembrane region" description="Helical" evidence="2">
    <location>
        <begin position="466"/>
        <end position="487"/>
    </location>
</feature>
<feature type="region of interest" description="Disordered" evidence="1">
    <location>
        <begin position="838"/>
        <end position="863"/>
    </location>
</feature>
<sequence length="993" mass="111231">MTTFVDCSWSIGVATAIRLLLEHWYCDCDQIAPGASVLRLQSDCSWSIGIATAIRLLLEHRYRDCNKIAPEALVLRLRSDCSWSIGVATAIRLLLKHWCCDCNQTASGASVSRLQSDFSWSIGVASAIRLLLEHWCRDCNQTAPGALVLLLEHRCRNYDQTAPGALVSRLRLDCSWSIGVATTIRLLLEHWCRDCDQTAPGALVSQLRSDCSWSIGVAVWSPWWSMMSWTEDPGVELFQGLNLGALRVDEAYVTVTNTLSNITGSYLWLYSLSQDCHQCPFSKETLLENGASFKVSTSRWSTWRVMNISKPPDILSAALTSDFVCELSPDVREFGVYELNVSSSDDHATHVVCNLNTTKEPVNIYLPLLIWFFILSTLWVMLYLLATLRSRWSRRRLSTLSSTSLERRNKTSHEPASSQEASPPRSRLKSLDTFRGLSIVVTIFVNHGTGGYWFLQLTSQYRSTEVVLSIVVMIFVNHGGGSYWFLQHATWNGLQVADLVFPWFMWIMGVCIPISIRSQLRKKIPRIKILRGIVRRSCLLFLLGLCVNTTDGTQLQSLRVFGVLQRFGVVYGVVACLNTLFTRRSYGQSSISWTVPLQDVLVLLPQWLIMLSLVAVHCFLVFFLDVPDCPTGYLGPGGNQFDGQYRGCIGGASGYIDRLILGPSHIYQNPTAAQVYGSGPFDPEGLVGCLLSIFQVFLGVQAGTILGFHREWRDRVYRWLTWGSLAGVIGAILCLASKDNGWIPVNKNLWYSLKFYNSRNIKVELYSLSNLEEVSPNLHGGRAEKHLGKTTPSSPDRDSNVNLPVLGNLALYETSALANYATEAGNKEEFQKSNLEEVSPNLHGGRAEKHLGKTTPSSPDRDSNVNLPVLGNLALYETSALANYATEAGNKEEFQKSLSFVMVTSCFAFFLLSALYYAIDVRQWWSGAPFYYPGMNATIMYVGHEICGNMFPWHWSVGTMNTHMLLLSQDIWGTLGWILVAYWLHTLNFFLSL</sequence>
<feature type="transmembrane region" description="Helical" evidence="2">
    <location>
        <begin position="601"/>
        <end position="624"/>
    </location>
</feature>
<keyword evidence="2" id="KW-0472">Membrane</keyword>
<feature type="transmembrane region" description="Helical" evidence="2">
    <location>
        <begin position="898"/>
        <end position="918"/>
    </location>
</feature>
<feature type="chain" id="PRO_5030766003" description="Heparan-alpha-glucosaminide N-acetyltransferase" evidence="3">
    <location>
        <begin position="17"/>
        <end position="993"/>
    </location>
</feature>
<feature type="transmembrane region" description="Helical" evidence="2">
    <location>
        <begin position="685"/>
        <end position="707"/>
    </location>
</feature>
<evidence type="ECO:0000256" key="3">
    <source>
        <dbReference type="SAM" id="SignalP"/>
    </source>
</evidence>
<feature type="region of interest" description="Disordered" evidence="1">
    <location>
        <begin position="403"/>
        <end position="427"/>
    </location>
</feature>
<feature type="transmembrane region" description="Helical" evidence="2">
    <location>
        <begin position="499"/>
        <end position="516"/>
    </location>
</feature>
<feature type="transmembrane region" description="Helical" evidence="2">
    <location>
        <begin position="563"/>
        <end position="581"/>
    </location>
</feature>
<reference evidence="4" key="1">
    <citation type="submission" date="2020-11" db="EMBL/GenBank/DDBJ databases">
        <authorList>
            <person name="Tran Van P."/>
        </authorList>
    </citation>
    <scope>NUCLEOTIDE SEQUENCE</scope>
</reference>
<dbReference type="AlphaFoldDB" id="A0A7R9F4I7"/>
<gene>
    <name evidence="4" type="ORF">TBIB3V08_LOCUS9197</name>
</gene>
<feature type="transmembrane region" description="Helical" evidence="2">
    <location>
        <begin position="364"/>
        <end position="386"/>
    </location>
</feature>
<proteinExistence type="predicted"/>
<accession>A0A7R9F4I7</accession>
<dbReference type="PANTHER" id="PTHR31061">
    <property type="entry name" value="LD22376P"/>
    <property type="match status" value="1"/>
</dbReference>